<comment type="caution">
    <text evidence="3">The sequence shown here is derived from an EMBL/GenBank/DDBJ whole genome shotgun (WGS) entry which is preliminary data.</text>
</comment>
<dbReference type="PROSITE" id="PS50995">
    <property type="entry name" value="HTH_MARR_2"/>
    <property type="match status" value="1"/>
</dbReference>
<sequence length="171" mass="18907">MPVVTEEPPRWLSAEEMQAWRALLGVIMWLPPALDAQLRRDAGLAHFEYALLAQLSMSPGDRARISDLAVLANGALPRVSKVLDRFEQRGWLTRTPDPSDGRYTLAVLTAQGRAVVERSAPGHVEHVRGLVFDRLTPAQVRQLTRIADAVGRAVRPEPNPTHTARTAPEEP</sequence>
<dbReference type="InterPro" id="IPR000835">
    <property type="entry name" value="HTH_MarR-typ"/>
</dbReference>
<gene>
    <name evidence="3" type="ORF">GCM10009613_04790</name>
</gene>
<dbReference type="PANTHER" id="PTHR33164">
    <property type="entry name" value="TRANSCRIPTIONAL REGULATOR, MARR FAMILY"/>
    <property type="match status" value="1"/>
</dbReference>
<dbReference type="SMART" id="SM00347">
    <property type="entry name" value="HTH_MARR"/>
    <property type="match status" value="1"/>
</dbReference>
<dbReference type="InterPro" id="IPR036390">
    <property type="entry name" value="WH_DNA-bd_sf"/>
</dbReference>
<protein>
    <submittedName>
        <fullName evidence="3">MarR family winged helix-turn-helix transcriptional regulator</fullName>
    </submittedName>
</protein>
<keyword evidence="4" id="KW-1185">Reference proteome</keyword>
<evidence type="ECO:0000259" key="2">
    <source>
        <dbReference type="PROSITE" id="PS50995"/>
    </source>
</evidence>
<dbReference type="PANTHER" id="PTHR33164:SF99">
    <property type="entry name" value="MARR FAMILY REGULATORY PROTEIN"/>
    <property type="match status" value="1"/>
</dbReference>
<feature type="region of interest" description="Disordered" evidence="1">
    <location>
        <begin position="152"/>
        <end position="171"/>
    </location>
</feature>
<dbReference type="EMBL" id="BAAAJK010000001">
    <property type="protein sequence ID" value="GAA1380436.1"/>
    <property type="molecule type" value="Genomic_DNA"/>
</dbReference>
<feature type="domain" description="HTH marR-type" evidence="2">
    <location>
        <begin position="16"/>
        <end position="152"/>
    </location>
</feature>
<evidence type="ECO:0000313" key="3">
    <source>
        <dbReference type="EMBL" id="GAA1380436.1"/>
    </source>
</evidence>
<proteinExistence type="predicted"/>
<dbReference type="Pfam" id="PF01047">
    <property type="entry name" value="MarR"/>
    <property type="match status" value="1"/>
</dbReference>
<dbReference type="Gene3D" id="1.10.10.10">
    <property type="entry name" value="Winged helix-like DNA-binding domain superfamily/Winged helix DNA-binding domain"/>
    <property type="match status" value="1"/>
</dbReference>
<organism evidence="3 4">
    <name type="scientific">Pseudonocardia kongjuensis</name>
    <dbReference type="NCBI Taxonomy" id="102227"/>
    <lineage>
        <taxon>Bacteria</taxon>
        <taxon>Bacillati</taxon>
        <taxon>Actinomycetota</taxon>
        <taxon>Actinomycetes</taxon>
        <taxon>Pseudonocardiales</taxon>
        <taxon>Pseudonocardiaceae</taxon>
        <taxon>Pseudonocardia</taxon>
    </lineage>
</organism>
<reference evidence="3 4" key="1">
    <citation type="journal article" date="2019" name="Int. J. Syst. Evol. Microbiol.">
        <title>The Global Catalogue of Microorganisms (GCM) 10K type strain sequencing project: providing services to taxonomists for standard genome sequencing and annotation.</title>
        <authorList>
            <consortium name="The Broad Institute Genomics Platform"/>
            <consortium name="The Broad Institute Genome Sequencing Center for Infectious Disease"/>
            <person name="Wu L."/>
            <person name="Ma J."/>
        </authorList>
    </citation>
    <scope>NUCLEOTIDE SEQUENCE [LARGE SCALE GENOMIC DNA]</scope>
    <source>
        <strain evidence="3 4">JCM 11896</strain>
    </source>
</reference>
<dbReference type="InterPro" id="IPR036388">
    <property type="entry name" value="WH-like_DNA-bd_sf"/>
</dbReference>
<dbReference type="SUPFAM" id="SSF46785">
    <property type="entry name" value="Winged helix' DNA-binding domain"/>
    <property type="match status" value="1"/>
</dbReference>
<evidence type="ECO:0000256" key="1">
    <source>
        <dbReference type="SAM" id="MobiDB-lite"/>
    </source>
</evidence>
<evidence type="ECO:0000313" key="4">
    <source>
        <dbReference type="Proteomes" id="UP001501414"/>
    </source>
</evidence>
<name>A0ABN1XG65_9PSEU</name>
<accession>A0ABN1XG65</accession>
<dbReference type="Proteomes" id="UP001501414">
    <property type="component" value="Unassembled WGS sequence"/>
</dbReference>
<dbReference type="InterPro" id="IPR039422">
    <property type="entry name" value="MarR/SlyA-like"/>
</dbReference>